<gene>
    <name evidence="1" type="ORF">TCMB3V08_LOCUS7962</name>
</gene>
<organism evidence="1">
    <name type="scientific">Timema californicum</name>
    <name type="common">California timema</name>
    <name type="synonym">Walking stick</name>
    <dbReference type="NCBI Taxonomy" id="61474"/>
    <lineage>
        <taxon>Eukaryota</taxon>
        <taxon>Metazoa</taxon>
        <taxon>Ecdysozoa</taxon>
        <taxon>Arthropoda</taxon>
        <taxon>Hexapoda</taxon>
        <taxon>Insecta</taxon>
        <taxon>Pterygota</taxon>
        <taxon>Neoptera</taxon>
        <taxon>Polyneoptera</taxon>
        <taxon>Phasmatodea</taxon>
        <taxon>Timematodea</taxon>
        <taxon>Timematoidea</taxon>
        <taxon>Timematidae</taxon>
        <taxon>Timema</taxon>
    </lineage>
</organism>
<reference evidence="1" key="1">
    <citation type="submission" date="2020-11" db="EMBL/GenBank/DDBJ databases">
        <authorList>
            <person name="Tran Van P."/>
        </authorList>
    </citation>
    <scope>NUCLEOTIDE SEQUENCE</scope>
</reference>
<accession>A0A7R9J9U9</accession>
<proteinExistence type="predicted"/>
<evidence type="ECO:0000313" key="1">
    <source>
        <dbReference type="EMBL" id="CAD7575367.1"/>
    </source>
</evidence>
<name>A0A7R9J9U9_TIMCA</name>
<dbReference type="AlphaFoldDB" id="A0A7R9J9U9"/>
<sequence>MWRRHGRCLSYFAVLKEWYSSPVTSLVLTDISQLTADSQHLVHPTEIRTSISPSSAVELNTTSALANYATELEKTFTTILNGAPQQLGPG</sequence>
<protein>
    <submittedName>
        <fullName evidence="1">(California timema) hypothetical protein</fullName>
    </submittedName>
</protein>
<dbReference type="EMBL" id="OE183139">
    <property type="protein sequence ID" value="CAD7575367.1"/>
    <property type="molecule type" value="Genomic_DNA"/>
</dbReference>